<evidence type="ECO:0000313" key="12">
    <source>
        <dbReference type="EMBL" id="MCM8747882.1"/>
    </source>
</evidence>
<dbReference type="InterPro" id="IPR013343">
    <property type="entry name" value="CRISPR-assoc_prot_Cas4"/>
</dbReference>
<dbReference type="EMBL" id="JAMSLR010000001">
    <property type="protein sequence ID" value="MCM8747882.1"/>
    <property type="molecule type" value="Genomic_DNA"/>
</dbReference>
<evidence type="ECO:0000256" key="8">
    <source>
        <dbReference type="ARBA" id="ARBA00023211"/>
    </source>
</evidence>
<gene>
    <name evidence="12" type="primary">cas4</name>
    <name evidence="12" type="ORF">NET02_01835</name>
</gene>
<dbReference type="PANTHER" id="PTHR37168">
    <property type="entry name" value="CRISPR-ASSOCIATED EXONUCLEASE CAS4"/>
    <property type="match status" value="1"/>
</dbReference>
<dbReference type="RefSeq" id="WP_284055664.1">
    <property type="nucleotide sequence ID" value="NZ_JAMSLR010000001.1"/>
</dbReference>
<keyword evidence="3 9" id="KW-0378">Hydrolase</keyword>
<evidence type="ECO:0000256" key="2">
    <source>
        <dbReference type="ARBA" id="ARBA00022723"/>
    </source>
</evidence>
<dbReference type="GO" id="GO:0046872">
    <property type="term" value="F:metal ion binding"/>
    <property type="evidence" value="ECO:0007669"/>
    <property type="project" value="UniProtKB-KW"/>
</dbReference>
<sequence length="198" mass="22267">MGDQPVPVSGTLIWYVAICRRQAWLMGHAIEPYRDHELLALGRLLQETAYQRQRRELSLPGMKVDLITPREGDALLVGEVKRSPRMQHAQRLQLGYYLLRLREAGVAARGELRYPEQRIVEPVELTPELESAVQAAVSEVESLLRLPVPPPAVPIPACANCAYYEFCWVDEPADGEAGSGQQRRSRRRDRREGGSEGA</sequence>
<dbReference type="InterPro" id="IPR011604">
    <property type="entry name" value="PDDEXK-like_dom_sf"/>
</dbReference>
<comment type="cofactor">
    <cofactor evidence="9">
        <name>Mg(2+)</name>
        <dbReference type="ChEBI" id="CHEBI:18420"/>
    </cofactor>
    <cofactor evidence="9">
        <name>Mn(2+)</name>
        <dbReference type="ChEBI" id="CHEBI:29035"/>
    </cofactor>
    <text evidence="9">Mg(2+) or Mn(2+) required for ssDNA cleavage activity.</text>
</comment>
<keyword evidence="6 9" id="KW-0411">Iron-sulfur</keyword>
<protein>
    <recommendedName>
        <fullName evidence="9">CRISPR-associated exonuclease Cas4</fullName>
        <ecNumber evidence="9">3.1.12.1</ecNumber>
    </recommendedName>
</protein>
<evidence type="ECO:0000256" key="10">
    <source>
        <dbReference type="SAM" id="MobiDB-lite"/>
    </source>
</evidence>
<evidence type="ECO:0000256" key="3">
    <source>
        <dbReference type="ARBA" id="ARBA00022801"/>
    </source>
</evidence>
<proteinExistence type="inferred from homology"/>
<comment type="cofactor">
    <cofactor evidence="9">
        <name>iron-sulfur cluster</name>
        <dbReference type="ChEBI" id="CHEBI:30408"/>
    </cofactor>
</comment>
<feature type="region of interest" description="Disordered" evidence="10">
    <location>
        <begin position="174"/>
        <end position="198"/>
    </location>
</feature>
<dbReference type="PANTHER" id="PTHR37168:SF2">
    <property type="entry name" value="CRISPR-ASSOCIATED EXONUCLEASE CAS4"/>
    <property type="match status" value="1"/>
</dbReference>
<evidence type="ECO:0000256" key="1">
    <source>
        <dbReference type="ARBA" id="ARBA00022722"/>
    </source>
</evidence>
<keyword evidence="1 9" id="KW-0540">Nuclease</keyword>
<comment type="similarity">
    <text evidence="9">Belongs to the CRISPR-associated exonuclease Cas4 family.</text>
</comment>
<dbReference type="EC" id="3.1.12.1" evidence="9"/>
<evidence type="ECO:0000256" key="5">
    <source>
        <dbReference type="ARBA" id="ARBA00023004"/>
    </source>
</evidence>
<keyword evidence="8 9" id="KW-0464">Manganese</keyword>
<name>A0AA41W9P3_9BACT</name>
<comment type="caution">
    <text evidence="12">The sequence shown here is derived from an EMBL/GenBank/DDBJ whole genome shotgun (WGS) entry which is preliminary data.</text>
</comment>
<keyword evidence="7 9" id="KW-0051">Antiviral defense</keyword>
<dbReference type="GO" id="GO:0051607">
    <property type="term" value="P:defense response to virus"/>
    <property type="evidence" value="ECO:0007669"/>
    <property type="project" value="UniProtKB-KW"/>
</dbReference>
<organism evidence="12 13">
    <name type="scientific">Thermalbibacter longus</name>
    <dbReference type="NCBI Taxonomy" id="2951981"/>
    <lineage>
        <taxon>Bacteria</taxon>
        <taxon>Pseudomonadati</taxon>
        <taxon>Thermomicrobiota</taxon>
        <taxon>Thermomicrobia</taxon>
        <taxon>Thermomicrobiales</taxon>
        <taxon>Thermomicrobiaceae</taxon>
        <taxon>Thermalbibacter</taxon>
    </lineage>
</organism>
<dbReference type="Gene3D" id="3.90.320.10">
    <property type="match status" value="1"/>
</dbReference>
<keyword evidence="2 9" id="KW-0479">Metal-binding</keyword>
<dbReference type="GO" id="GO:0051536">
    <property type="term" value="F:iron-sulfur cluster binding"/>
    <property type="evidence" value="ECO:0007669"/>
    <property type="project" value="UniProtKB-KW"/>
</dbReference>
<dbReference type="InterPro" id="IPR022765">
    <property type="entry name" value="Dna2/Cas4_DUF83"/>
</dbReference>
<dbReference type="Pfam" id="PF01930">
    <property type="entry name" value="Cas_Cas4"/>
    <property type="match status" value="1"/>
</dbReference>
<dbReference type="AlphaFoldDB" id="A0AA41W9P3"/>
<evidence type="ECO:0000259" key="11">
    <source>
        <dbReference type="Pfam" id="PF01930"/>
    </source>
</evidence>
<dbReference type="GO" id="GO:0004527">
    <property type="term" value="F:exonuclease activity"/>
    <property type="evidence" value="ECO:0007669"/>
    <property type="project" value="UniProtKB-KW"/>
</dbReference>
<dbReference type="NCBIfam" id="TIGR00372">
    <property type="entry name" value="cas4"/>
    <property type="match status" value="1"/>
</dbReference>
<comment type="function">
    <text evidence="9">CRISPR (clustered regularly interspaced short palindromic repeat) is an adaptive immune system that provides protection against mobile genetic elements (viruses, transposable elements and conjugative plasmids). CRISPR clusters contain sequences complementary to antecedent mobile elements and target invading nucleic acids. CRISPR clusters are transcribed and processed into CRISPR RNA (crRNA).</text>
</comment>
<evidence type="ECO:0000313" key="13">
    <source>
        <dbReference type="Proteomes" id="UP001165306"/>
    </source>
</evidence>
<dbReference type="Proteomes" id="UP001165306">
    <property type="component" value="Unassembled WGS sequence"/>
</dbReference>
<keyword evidence="5 9" id="KW-0408">Iron</keyword>
<evidence type="ECO:0000256" key="9">
    <source>
        <dbReference type="RuleBase" id="RU365022"/>
    </source>
</evidence>
<evidence type="ECO:0000256" key="7">
    <source>
        <dbReference type="ARBA" id="ARBA00023118"/>
    </source>
</evidence>
<evidence type="ECO:0000256" key="4">
    <source>
        <dbReference type="ARBA" id="ARBA00022839"/>
    </source>
</evidence>
<accession>A0AA41W9P3</accession>
<reference evidence="12" key="1">
    <citation type="submission" date="2022-06" db="EMBL/GenBank/DDBJ databases">
        <title>CFH 74404 Thermomicrobiaceae sp.</title>
        <authorList>
            <person name="Ming H."/>
            <person name="Li W.-J."/>
            <person name="Zhao Z."/>
        </authorList>
    </citation>
    <scope>NUCLEOTIDE SEQUENCE</scope>
    <source>
        <strain evidence="12">CFH 74404</strain>
    </source>
</reference>
<keyword evidence="4 9" id="KW-0269">Exonuclease</keyword>
<keyword evidence="13" id="KW-1185">Reference proteome</keyword>
<evidence type="ECO:0000256" key="6">
    <source>
        <dbReference type="ARBA" id="ARBA00023014"/>
    </source>
</evidence>
<feature type="domain" description="DUF83" evidence="11">
    <location>
        <begin position="10"/>
        <end position="168"/>
    </location>
</feature>